<dbReference type="EMBL" id="BMAV01018530">
    <property type="protein sequence ID" value="GFY70949.1"/>
    <property type="molecule type" value="Genomic_DNA"/>
</dbReference>
<protein>
    <submittedName>
        <fullName evidence="1">Uncharacterized protein</fullName>
    </submittedName>
</protein>
<name>A0A8X6YJX2_9ARAC</name>
<evidence type="ECO:0000313" key="1">
    <source>
        <dbReference type="EMBL" id="GFY70949.1"/>
    </source>
</evidence>
<organism evidence="1 2">
    <name type="scientific">Trichonephila inaurata madagascariensis</name>
    <dbReference type="NCBI Taxonomy" id="2747483"/>
    <lineage>
        <taxon>Eukaryota</taxon>
        <taxon>Metazoa</taxon>
        <taxon>Ecdysozoa</taxon>
        <taxon>Arthropoda</taxon>
        <taxon>Chelicerata</taxon>
        <taxon>Arachnida</taxon>
        <taxon>Araneae</taxon>
        <taxon>Araneomorphae</taxon>
        <taxon>Entelegynae</taxon>
        <taxon>Araneoidea</taxon>
        <taxon>Nephilidae</taxon>
        <taxon>Trichonephila</taxon>
        <taxon>Trichonephila inaurata</taxon>
    </lineage>
</organism>
<dbReference type="AlphaFoldDB" id="A0A8X6YJX2"/>
<comment type="caution">
    <text evidence="1">The sequence shown here is derived from an EMBL/GenBank/DDBJ whole genome shotgun (WGS) entry which is preliminary data.</text>
</comment>
<accession>A0A8X6YJX2</accession>
<reference evidence="1" key="1">
    <citation type="submission" date="2020-08" db="EMBL/GenBank/DDBJ databases">
        <title>Multicomponent nature underlies the extraordinary mechanical properties of spider dragline silk.</title>
        <authorList>
            <person name="Kono N."/>
            <person name="Nakamura H."/>
            <person name="Mori M."/>
            <person name="Yoshida Y."/>
            <person name="Ohtoshi R."/>
            <person name="Malay A.D."/>
            <person name="Moran D.A.P."/>
            <person name="Tomita M."/>
            <person name="Numata K."/>
            <person name="Arakawa K."/>
        </authorList>
    </citation>
    <scope>NUCLEOTIDE SEQUENCE</scope>
</reference>
<keyword evidence="2" id="KW-1185">Reference proteome</keyword>
<sequence>MNQTGTTDREALLLLNENNLYLHQDEFQKTNVILSLLYRDTADVRYSSLSCWPLEMDEESDEEIPRGTDHKILGCQGYFHTRAYAHPHRHKKDDEMVDYGFSLAKLCNLSEHLQLSCV</sequence>
<dbReference type="OrthoDB" id="6444173at2759"/>
<dbReference type="Proteomes" id="UP000886998">
    <property type="component" value="Unassembled WGS sequence"/>
</dbReference>
<gene>
    <name evidence="1" type="primary">NCL1_38847</name>
    <name evidence="1" type="ORF">TNIN_167161</name>
</gene>
<proteinExistence type="predicted"/>
<evidence type="ECO:0000313" key="2">
    <source>
        <dbReference type="Proteomes" id="UP000886998"/>
    </source>
</evidence>